<keyword evidence="4 6" id="KW-0067">ATP-binding</keyword>
<evidence type="ECO:0000313" key="12">
    <source>
        <dbReference type="EMBL" id="SNS55014.1"/>
    </source>
</evidence>
<feature type="domain" description="Lipoyl-binding" evidence="7">
    <location>
        <begin position="476"/>
        <end position="554"/>
    </location>
</feature>
<dbReference type="InterPro" id="IPR016185">
    <property type="entry name" value="PreATP-grasp_dom_sf"/>
</dbReference>
<feature type="domain" description="CoA carboxyltransferase C-terminal" evidence="10">
    <location>
        <begin position="842"/>
        <end position="1091"/>
    </location>
</feature>
<dbReference type="Pfam" id="PF00289">
    <property type="entry name" value="Biotin_carb_N"/>
    <property type="match status" value="1"/>
</dbReference>
<evidence type="ECO:0000313" key="14">
    <source>
        <dbReference type="Proteomes" id="UP000199693"/>
    </source>
</evidence>
<proteinExistence type="predicted"/>
<dbReference type="Pfam" id="PF00364">
    <property type="entry name" value="Biotin_lipoyl"/>
    <property type="match status" value="1"/>
</dbReference>
<accession>A0A239FG10</accession>
<evidence type="ECO:0000256" key="1">
    <source>
        <dbReference type="ARBA" id="ARBA00001953"/>
    </source>
</evidence>
<dbReference type="SUPFAM" id="SSF51230">
    <property type="entry name" value="Single hybrid motif"/>
    <property type="match status" value="1"/>
</dbReference>
<dbReference type="GO" id="GO:0046872">
    <property type="term" value="F:metal ion binding"/>
    <property type="evidence" value="ECO:0007669"/>
    <property type="project" value="InterPro"/>
</dbReference>
<evidence type="ECO:0000256" key="3">
    <source>
        <dbReference type="ARBA" id="ARBA00022741"/>
    </source>
</evidence>
<feature type="domain" description="Biotin carboxylation" evidence="9">
    <location>
        <begin position="2"/>
        <end position="454"/>
    </location>
</feature>
<dbReference type="PROSITE" id="PS50975">
    <property type="entry name" value="ATP_GRASP"/>
    <property type="match status" value="1"/>
</dbReference>
<dbReference type="Proteomes" id="UP000199693">
    <property type="component" value="Unassembled WGS sequence"/>
</dbReference>
<dbReference type="SUPFAM" id="SSF51246">
    <property type="entry name" value="Rudiment single hybrid motif"/>
    <property type="match status" value="1"/>
</dbReference>
<dbReference type="Gene3D" id="3.30.1490.20">
    <property type="entry name" value="ATP-grasp fold, A domain"/>
    <property type="match status" value="1"/>
</dbReference>
<dbReference type="SUPFAM" id="SSF52440">
    <property type="entry name" value="PreATP-grasp domain"/>
    <property type="match status" value="1"/>
</dbReference>
<evidence type="ECO:0000256" key="2">
    <source>
        <dbReference type="ARBA" id="ARBA00022598"/>
    </source>
</evidence>
<keyword evidence="3 6" id="KW-0547">Nucleotide-binding</keyword>
<dbReference type="PROSITE" id="PS50968">
    <property type="entry name" value="BIOTINYL_LIPOYL"/>
    <property type="match status" value="1"/>
</dbReference>
<dbReference type="PROSITE" id="PS00867">
    <property type="entry name" value="CPSASE_2"/>
    <property type="match status" value="1"/>
</dbReference>
<dbReference type="AlphaFoldDB" id="A0A239FG10"/>
<dbReference type="CDD" id="cd06850">
    <property type="entry name" value="biotinyl_domain"/>
    <property type="match status" value="1"/>
</dbReference>
<evidence type="ECO:0000256" key="4">
    <source>
        <dbReference type="ARBA" id="ARBA00022840"/>
    </source>
</evidence>
<evidence type="ECO:0000259" key="10">
    <source>
        <dbReference type="PROSITE" id="PS50989"/>
    </source>
</evidence>
<dbReference type="Gene3D" id="2.40.50.100">
    <property type="match status" value="1"/>
</dbReference>
<evidence type="ECO:0000259" key="8">
    <source>
        <dbReference type="PROSITE" id="PS50975"/>
    </source>
</evidence>
<dbReference type="InterPro" id="IPR000089">
    <property type="entry name" value="Biotin_lipoyl"/>
</dbReference>
<dbReference type="InterPro" id="IPR005479">
    <property type="entry name" value="CPAse_ATP-bd"/>
</dbReference>
<dbReference type="Pfam" id="PF02785">
    <property type="entry name" value="Biotin_carb_C"/>
    <property type="match status" value="1"/>
</dbReference>
<dbReference type="InterPro" id="IPR005482">
    <property type="entry name" value="Biotin_COase_C"/>
</dbReference>
<sequence length="1091" mass="115621">MPTTCLLIANRGEIAIRIARAAAELGIRSVAVFAEDDAASLHTRQADQAVPLRGRGAAAYLDIAQLIEVALAQGCDAVHPGYGFLSENAGFARRCEAAGLRFVGPDAEVLEQLGDKARARELASQHGVALAAGTNRATSLEEAGRFFAQLPGGAGMMIKALAGGGGRGMRAVRRREDIAEAYARCQSEARAAFGNDALYVERLVEHARHIEIQVIGDGSGQVSHLWERDCSLQRRNQKLLEIAPSPGLHPRLRGAIASAAVRLAEAVRYRGLGTFEFLLDEDSGDFLFMEANPRLQVEHTITEAITGIDLVQAQLRLAAGASLAELGLQQADIPAPRGFALQLRINLESLAADGTPQPASGVLAAYQPPSGPGLRVDGYGYPGYRTGAGYDSLLAKLIVQAADYPQALRKAYRALCEFRIEGVANNIPLLLNLLHRPELAGNQVSTRFIESHLAELLAGGEHPHRWLGSVGGEQATRSHAAPPGCLALNAPGAGVLVSLLAAPGDAVASGQVIAIVEAMKMEFEVKASASGIVHSLAAEPGDSLDEGAPLLFVEPAEVAALDEGQASELDLGHIRADLAEVLERHAIGLDERRPEAIAKRHAAGKRSARENLADLLDAGSFIEYGALAIAAQRRRRSLEELQAISPADGLVTGLGSVNAAQFGEEAARCLAIAYDYTVFAGTQGVMNHKKSDRMLQLAEQWRIPLVLYAEGGGGRPGDSDYLGVAGLDCATFMGMAKLSGLVPLVGVVSGRCFAGNAALLGCCDVIIATRDSSIGMAGPAMIEGGGLGRYAAEEVGPSSVQGPNGVIDVLVADEAEATRIARQYLSYFQGEVADWQCADQRHLRHAVPENRLRAYDMRQVIATLADEGSVLELRRQFAPGMITALVRIEGKPFGLIANNPAHLGGAIDAVAGDKAARFMQLCDAFDLPMLSLCDTPGFMVGPEAEKQGTVRHVSRMFVTAASLSVPFFTVVLRKGYGLGAMAMAAGSFHASLFTIAWPSGEFGAMGLEGAVRLGYAKELAAMEDAGERQKLFDKMVAAAYRHGKGLNMASFLEIDDVIDPAETRRWLLRGLASTPKAAKRAGKKRPLIDTW</sequence>
<dbReference type="InterPro" id="IPR029045">
    <property type="entry name" value="ClpP/crotonase-like_dom_sf"/>
</dbReference>
<dbReference type="GO" id="GO:0016874">
    <property type="term" value="F:ligase activity"/>
    <property type="evidence" value="ECO:0007669"/>
    <property type="project" value="UniProtKB-KW"/>
</dbReference>
<name>A0A239FG10_9PSED</name>
<dbReference type="Gene3D" id="3.40.50.20">
    <property type="match status" value="1"/>
</dbReference>
<evidence type="ECO:0000259" key="7">
    <source>
        <dbReference type="PROSITE" id="PS50968"/>
    </source>
</evidence>
<dbReference type="InterPro" id="IPR013815">
    <property type="entry name" value="ATP_grasp_subdomain_1"/>
</dbReference>
<dbReference type="InterPro" id="IPR011761">
    <property type="entry name" value="ATP-grasp"/>
</dbReference>
<dbReference type="PROSITE" id="PS00188">
    <property type="entry name" value="BIOTIN"/>
    <property type="match status" value="1"/>
</dbReference>
<feature type="domain" description="ATP-grasp" evidence="8">
    <location>
        <begin position="120"/>
        <end position="319"/>
    </location>
</feature>
<dbReference type="RefSeq" id="WP_089390211.1">
    <property type="nucleotide sequence ID" value="NZ_FNEC01000002.1"/>
</dbReference>
<gene>
    <name evidence="11" type="ORF">SAMN05216189_100288</name>
    <name evidence="12" type="ORF">SAMN06295949_103170</name>
</gene>
<reference evidence="11 14" key="1">
    <citation type="submission" date="2016-10" db="EMBL/GenBank/DDBJ databases">
        <authorList>
            <person name="de Groot N.N."/>
        </authorList>
    </citation>
    <scope>NUCLEOTIDE SEQUENCE [LARGE SCALE GENOMIC DNA]</scope>
    <source>
        <strain evidence="11 14">CCM 7361</strain>
    </source>
</reference>
<reference evidence="12 13" key="2">
    <citation type="submission" date="2017-06" db="EMBL/GenBank/DDBJ databases">
        <authorList>
            <person name="Varghese N."/>
            <person name="Submissions S."/>
        </authorList>
    </citation>
    <scope>NUCLEOTIDE SEQUENCE [LARGE SCALE GENOMIC DNA]</scope>
    <source>
        <strain evidence="12 13">RLD-1</strain>
    </source>
</reference>
<keyword evidence="13" id="KW-1185">Reference proteome</keyword>
<protein>
    <submittedName>
        <fullName evidence="11">Biotin-requiring enzyme</fullName>
    </submittedName>
</protein>
<evidence type="ECO:0000313" key="13">
    <source>
        <dbReference type="Proteomes" id="UP000198309"/>
    </source>
</evidence>
<keyword evidence="2" id="KW-0436">Ligase</keyword>
<dbReference type="InterPro" id="IPR001882">
    <property type="entry name" value="Biotin_BS"/>
</dbReference>
<dbReference type="InterPro" id="IPR011054">
    <property type="entry name" value="Rudment_hybrid_motif"/>
</dbReference>
<dbReference type="InterPro" id="IPR034733">
    <property type="entry name" value="AcCoA_carboxyl_beta"/>
</dbReference>
<evidence type="ECO:0000256" key="6">
    <source>
        <dbReference type="PROSITE-ProRule" id="PRU00409"/>
    </source>
</evidence>
<dbReference type="PROSITE" id="PS50989">
    <property type="entry name" value="COA_CT_CTER"/>
    <property type="match status" value="1"/>
</dbReference>
<dbReference type="Pfam" id="PF01039">
    <property type="entry name" value="Carboxyl_trans"/>
    <property type="match status" value="1"/>
</dbReference>
<dbReference type="Gene3D" id="3.30.470.20">
    <property type="entry name" value="ATP-grasp fold, B domain"/>
    <property type="match status" value="1"/>
</dbReference>
<dbReference type="PANTHER" id="PTHR48095">
    <property type="entry name" value="PYRUVATE CARBOXYLASE SUBUNIT A"/>
    <property type="match status" value="1"/>
</dbReference>
<evidence type="ECO:0000259" key="9">
    <source>
        <dbReference type="PROSITE" id="PS50979"/>
    </source>
</evidence>
<dbReference type="SUPFAM" id="SSF56059">
    <property type="entry name" value="Glutathione synthetase ATP-binding domain-like"/>
    <property type="match status" value="1"/>
</dbReference>
<dbReference type="InterPro" id="IPR005481">
    <property type="entry name" value="BC-like_N"/>
</dbReference>
<organism evidence="11 14">
    <name type="scientific">Pseudomonas delhiensis</name>
    <dbReference type="NCBI Taxonomy" id="366289"/>
    <lineage>
        <taxon>Bacteria</taxon>
        <taxon>Pseudomonadati</taxon>
        <taxon>Pseudomonadota</taxon>
        <taxon>Gammaproteobacteria</taxon>
        <taxon>Pseudomonadales</taxon>
        <taxon>Pseudomonadaceae</taxon>
        <taxon>Pseudomonas</taxon>
    </lineage>
</organism>
<dbReference type="PANTHER" id="PTHR48095:SF5">
    <property type="entry name" value="BLL7292 PROTEIN"/>
    <property type="match status" value="1"/>
</dbReference>
<keyword evidence="5" id="KW-0092">Biotin</keyword>
<comment type="cofactor">
    <cofactor evidence="1">
        <name>biotin</name>
        <dbReference type="ChEBI" id="CHEBI:57586"/>
    </cofactor>
</comment>
<dbReference type="EMBL" id="FNEC01000002">
    <property type="protein sequence ID" value="SDI08882.1"/>
    <property type="molecule type" value="Genomic_DNA"/>
</dbReference>
<evidence type="ECO:0000256" key="5">
    <source>
        <dbReference type="ARBA" id="ARBA00023267"/>
    </source>
</evidence>
<dbReference type="Pfam" id="PF02786">
    <property type="entry name" value="CPSase_L_D2"/>
    <property type="match status" value="1"/>
</dbReference>
<dbReference type="InterPro" id="IPR051602">
    <property type="entry name" value="ACC_Biotin_Carboxylase"/>
</dbReference>
<dbReference type="InterPro" id="IPR011763">
    <property type="entry name" value="COA_CT_C"/>
</dbReference>
<dbReference type="GO" id="GO:0005524">
    <property type="term" value="F:ATP binding"/>
    <property type="evidence" value="ECO:0007669"/>
    <property type="project" value="UniProtKB-UniRule"/>
</dbReference>
<dbReference type="SMART" id="SM00878">
    <property type="entry name" value="Biotin_carb_C"/>
    <property type="match status" value="1"/>
</dbReference>
<dbReference type="SUPFAM" id="SSF52096">
    <property type="entry name" value="ClpP/crotonase"/>
    <property type="match status" value="2"/>
</dbReference>
<dbReference type="Gene3D" id="3.90.226.10">
    <property type="entry name" value="2-enoyl-CoA Hydratase, Chain A, domain 1"/>
    <property type="match status" value="2"/>
</dbReference>
<dbReference type="InterPro" id="IPR011764">
    <property type="entry name" value="Biotin_carboxylation_dom"/>
</dbReference>
<dbReference type="EMBL" id="FZPC01000003">
    <property type="protein sequence ID" value="SNS55014.1"/>
    <property type="molecule type" value="Genomic_DNA"/>
</dbReference>
<evidence type="ECO:0000313" key="11">
    <source>
        <dbReference type="EMBL" id="SDI08882.1"/>
    </source>
</evidence>
<dbReference type="InterPro" id="IPR011053">
    <property type="entry name" value="Single_hybrid_motif"/>
</dbReference>
<dbReference type="PROSITE" id="PS50979">
    <property type="entry name" value="BC"/>
    <property type="match status" value="1"/>
</dbReference>
<dbReference type="Proteomes" id="UP000198309">
    <property type="component" value="Unassembled WGS sequence"/>
</dbReference>